<comment type="caution">
    <text evidence="2">The sequence shown here is derived from an EMBL/GenBank/DDBJ whole genome shotgun (WGS) entry which is preliminary data.</text>
</comment>
<dbReference type="InterPro" id="IPR053168">
    <property type="entry name" value="Glutamic_endopeptidase"/>
</dbReference>
<accession>A0AA39W1H2</accession>
<dbReference type="InterPro" id="IPR004314">
    <property type="entry name" value="Neprosin"/>
</dbReference>
<evidence type="ECO:0000259" key="1">
    <source>
        <dbReference type="PROSITE" id="PS52045"/>
    </source>
</evidence>
<dbReference type="PANTHER" id="PTHR31589">
    <property type="entry name" value="PROTEIN, PUTATIVE (DUF239)-RELATED-RELATED"/>
    <property type="match status" value="1"/>
</dbReference>
<dbReference type="AlphaFoldDB" id="A0AA39W1H2"/>
<feature type="domain" description="Neprosin PEP catalytic" evidence="1">
    <location>
        <begin position="71"/>
        <end position="335"/>
    </location>
</feature>
<sequence>MFVYSNYAKEMVNHIIVEDSNKKRTWGSVRAEEELGPRSSTCDRGIRSPCLRGGGVCSGTWGSVRAEEELGPRSSTCDRGIRRIKSLLEERPEGSTVLWSIGGRRSLGLTGWVRCDVRSMDSSWISTGSCSSCDERSGVTACDGLCSNNAVSVSPGTAGCPSASGASGACCSGFVQIDPFIAIGGSIDPVSIYNGLQREIQFIVRKDQITGNWWLKVGDRIVGYWPNKIFNIGLHVCGTEIKWGGAVLNKNIYNHHTATQMGSGHFPGEGFGKASFIRNLGYYDYSNNLVTKGLYIDSIYATRPSCYDVKIGDHGAANYGTHLYFGGSGFSMDCL</sequence>
<reference evidence="2" key="1">
    <citation type="journal article" date="2022" name="Plant J.">
        <title>Strategies of tolerance reflected in two North American maple genomes.</title>
        <authorList>
            <person name="McEvoy S.L."/>
            <person name="Sezen U.U."/>
            <person name="Trouern-Trend A."/>
            <person name="McMahon S.M."/>
            <person name="Schaberg P.G."/>
            <person name="Yang J."/>
            <person name="Wegrzyn J.L."/>
            <person name="Swenson N.G."/>
        </authorList>
    </citation>
    <scope>NUCLEOTIDE SEQUENCE</scope>
    <source>
        <strain evidence="2">NS2018</strain>
    </source>
</reference>
<dbReference type="Pfam" id="PF03080">
    <property type="entry name" value="Neprosin"/>
    <property type="match status" value="1"/>
</dbReference>
<name>A0AA39W1H2_ACESA</name>
<protein>
    <recommendedName>
        <fullName evidence="1">Neprosin PEP catalytic domain-containing protein</fullName>
    </recommendedName>
</protein>
<gene>
    <name evidence="2" type="ORF">LWI29_037959</name>
</gene>
<dbReference type="PANTHER" id="PTHR31589:SF221">
    <property type="entry name" value="LIGASE, PUTATIVE (DUF239)-RELATED"/>
    <property type="match status" value="1"/>
</dbReference>
<evidence type="ECO:0000313" key="2">
    <source>
        <dbReference type="EMBL" id="KAK0598783.1"/>
    </source>
</evidence>
<evidence type="ECO:0000313" key="3">
    <source>
        <dbReference type="Proteomes" id="UP001168877"/>
    </source>
</evidence>
<dbReference type="Proteomes" id="UP001168877">
    <property type="component" value="Unassembled WGS sequence"/>
</dbReference>
<reference evidence="2" key="2">
    <citation type="submission" date="2023-06" db="EMBL/GenBank/DDBJ databases">
        <authorList>
            <person name="Swenson N.G."/>
            <person name="Wegrzyn J.L."/>
            <person name="Mcevoy S.L."/>
        </authorList>
    </citation>
    <scope>NUCLEOTIDE SEQUENCE</scope>
    <source>
        <strain evidence="2">NS2018</strain>
        <tissue evidence="2">Leaf</tissue>
    </source>
</reference>
<organism evidence="2 3">
    <name type="scientific">Acer saccharum</name>
    <name type="common">Sugar maple</name>
    <dbReference type="NCBI Taxonomy" id="4024"/>
    <lineage>
        <taxon>Eukaryota</taxon>
        <taxon>Viridiplantae</taxon>
        <taxon>Streptophyta</taxon>
        <taxon>Embryophyta</taxon>
        <taxon>Tracheophyta</taxon>
        <taxon>Spermatophyta</taxon>
        <taxon>Magnoliopsida</taxon>
        <taxon>eudicotyledons</taxon>
        <taxon>Gunneridae</taxon>
        <taxon>Pentapetalae</taxon>
        <taxon>rosids</taxon>
        <taxon>malvids</taxon>
        <taxon>Sapindales</taxon>
        <taxon>Sapindaceae</taxon>
        <taxon>Hippocastanoideae</taxon>
        <taxon>Acereae</taxon>
        <taxon>Acer</taxon>
    </lineage>
</organism>
<dbReference type="PROSITE" id="PS52045">
    <property type="entry name" value="NEPROSIN_PEP_CD"/>
    <property type="match status" value="1"/>
</dbReference>
<proteinExistence type="predicted"/>
<dbReference type="EMBL" id="JAUESC010000004">
    <property type="protein sequence ID" value="KAK0598783.1"/>
    <property type="molecule type" value="Genomic_DNA"/>
</dbReference>
<keyword evidence="3" id="KW-1185">Reference proteome</keyword>